<comment type="caution">
    <text evidence="2">The sequence shown here is derived from an EMBL/GenBank/DDBJ whole genome shotgun (WGS) entry which is preliminary data.</text>
</comment>
<proteinExistence type="predicted"/>
<dbReference type="Proteomes" id="UP000632222">
    <property type="component" value="Unassembled WGS sequence"/>
</dbReference>
<evidence type="ECO:0000313" key="3">
    <source>
        <dbReference type="Proteomes" id="UP000632222"/>
    </source>
</evidence>
<dbReference type="EMBL" id="BMOD01000004">
    <property type="protein sequence ID" value="GGJ30412.1"/>
    <property type="molecule type" value="Genomic_DNA"/>
</dbReference>
<keyword evidence="1" id="KW-0732">Signal</keyword>
<gene>
    <name evidence="2" type="ORF">GCM10008938_15560</name>
</gene>
<feature type="chain" id="PRO_5045473191" description="Organic solvent tolerance-like N-terminal domain-containing protein" evidence="1">
    <location>
        <begin position="18"/>
        <end position="209"/>
    </location>
</feature>
<keyword evidence="3" id="KW-1185">Reference proteome</keyword>
<dbReference type="RefSeq" id="WP_189002071.1">
    <property type="nucleotide sequence ID" value="NZ_BMOD01000004.1"/>
</dbReference>
<evidence type="ECO:0008006" key="4">
    <source>
        <dbReference type="Google" id="ProtNLM"/>
    </source>
</evidence>
<evidence type="ECO:0000313" key="2">
    <source>
        <dbReference type="EMBL" id="GGJ30412.1"/>
    </source>
</evidence>
<protein>
    <recommendedName>
        <fullName evidence="4">Organic solvent tolerance-like N-terminal domain-containing protein</fullName>
    </recommendedName>
</protein>
<feature type="signal peptide" evidence="1">
    <location>
        <begin position="1"/>
        <end position="17"/>
    </location>
</feature>
<organism evidence="2 3">
    <name type="scientific">Deinococcus roseus</name>
    <dbReference type="NCBI Taxonomy" id="392414"/>
    <lineage>
        <taxon>Bacteria</taxon>
        <taxon>Thermotogati</taxon>
        <taxon>Deinococcota</taxon>
        <taxon>Deinococci</taxon>
        <taxon>Deinococcales</taxon>
        <taxon>Deinococcaceae</taxon>
        <taxon>Deinococcus</taxon>
    </lineage>
</organism>
<evidence type="ECO:0000256" key="1">
    <source>
        <dbReference type="SAM" id="SignalP"/>
    </source>
</evidence>
<reference evidence="3" key="1">
    <citation type="journal article" date="2019" name="Int. J. Syst. Evol. Microbiol.">
        <title>The Global Catalogue of Microorganisms (GCM) 10K type strain sequencing project: providing services to taxonomists for standard genome sequencing and annotation.</title>
        <authorList>
            <consortium name="The Broad Institute Genomics Platform"/>
            <consortium name="The Broad Institute Genome Sequencing Center for Infectious Disease"/>
            <person name="Wu L."/>
            <person name="Ma J."/>
        </authorList>
    </citation>
    <scope>NUCLEOTIDE SEQUENCE [LARGE SCALE GENOMIC DNA]</scope>
    <source>
        <strain evidence="3">JCM 14370</strain>
    </source>
</reference>
<accession>A0ABQ2CYX0</accession>
<sequence>MKRKLLIISALCGVTFAASFSGFDIKPKGNQDVDLVTGVTTLPQGGLVTDSKNGIKIDAQYIEMKEGEFLKARTAKLTTSDGGLLTASNVEYSVKQNNLTATGKISYQDSNIKDLGAEKVVVHTRDKLIVASGGVQAESPAIKANMVLADYDKNVAVLYGNYSFQSGKQKLSNKSSTGTLFVKFNAKGEATATTKPTAEQLAVFKPYLK</sequence>
<name>A0ABQ2CYX0_9DEIO</name>